<accession>A0A0C1ZD78</accession>
<dbReference type="EMBL" id="JPRD01000044">
    <property type="protein sequence ID" value="KIF50986.1"/>
    <property type="molecule type" value="Genomic_DNA"/>
</dbReference>
<protein>
    <submittedName>
        <fullName evidence="1">Uncharacterized protein</fullName>
    </submittedName>
</protein>
<proteinExistence type="predicted"/>
<dbReference type="AlphaFoldDB" id="A0A0C1ZD78"/>
<name>A0A0C1ZD78_9VIBR</name>
<dbReference type="RefSeq" id="WP_012219924.1">
    <property type="nucleotide sequence ID" value="NZ_BAOH01000018.1"/>
</dbReference>
<reference evidence="1 2" key="1">
    <citation type="submission" date="2014-07" db="EMBL/GenBank/DDBJ databases">
        <title>Unique and conserved regions in Vibrio harveyi and related species in comparison with the shrimp pathogen Vibrio harveyi CAIM 1792.</title>
        <authorList>
            <person name="Espinoza-Valles I."/>
            <person name="Vora G."/>
            <person name="Leekitcharoenphon P."/>
            <person name="Ussery D."/>
            <person name="Hoj L."/>
            <person name="Gomez-Gil B."/>
        </authorList>
    </citation>
    <scope>NUCLEOTIDE SEQUENCE [LARGE SCALE GENOMIC DNA]</scope>
    <source>
        <strain evidence="2">CAIM 1854 / LMG 25443</strain>
    </source>
</reference>
<gene>
    <name evidence="1" type="ORF">H735_22030</name>
</gene>
<sequence>MLSGVEKLKLAKEIRQLRAQIKSASIKGIEKLKIAKQIKAIRAQIVGGAQKLASRLDELIGGKFDHLEPVKFIAIVREISEESGEFESVKQPVINYVEKRLPA</sequence>
<comment type="caution">
    <text evidence="1">The sequence shown here is derived from an EMBL/GenBank/DDBJ whole genome shotgun (WGS) entry which is preliminary data.</text>
</comment>
<evidence type="ECO:0000313" key="1">
    <source>
        <dbReference type="EMBL" id="KIF50986.1"/>
    </source>
</evidence>
<dbReference type="Proteomes" id="UP000031586">
    <property type="component" value="Unassembled WGS sequence"/>
</dbReference>
<evidence type="ECO:0000313" key="2">
    <source>
        <dbReference type="Proteomes" id="UP000031586"/>
    </source>
</evidence>
<organism evidence="1 2">
    <name type="scientific">Vibrio owensii CAIM 1854 = LMG 25443</name>
    <dbReference type="NCBI Taxonomy" id="1229493"/>
    <lineage>
        <taxon>Bacteria</taxon>
        <taxon>Pseudomonadati</taxon>
        <taxon>Pseudomonadota</taxon>
        <taxon>Gammaproteobacteria</taxon>
        <taxon>Vibrionales</taxon>
        <taxon>Vibrionaceae</taxon>
        <taxon>Vibrio</taxon>
    </lineage>
</organism>
<dbReference type="PATRIC" id="fig|1229493.5.peg.3810"/>